<gene>
    <name evidence="1" type="ORF">DSO57_1005426</name>
</gene>
<proteinExistence type="predicted"/>
<organism evidence="1 2">
    <name type="scientific">Entomophthora muscae</name>
    <dbReference type="NCBI Taxonomy" id="34485"/>
    <lineage>
        <taxon>Eukaryota</taxon>
        <taxon>Fungi</taxon>
        <taxon>Fungi incertae sedis</taxon>
        <taxon>Zoopagomycota</taxon>
        <taxon>Entomophthoromycotina</taxon>
        <taxon>Entomophthoromycetes</taxon>
        <taxon>Entomophthorales</taxon>
        <taxon>Entomophthoraceae</taxon>
        <taxon>Entomophthora</taxon>
    </lineage>
</organism>
<dbReference type="Proteomes" id="UP001165960">
    <property type="component" value="Unassembled WGS sequence"/>
</dbReference>
<protein>
    <submittedName>
        <fullName evidence="1">Uncharacterized protein</fullName>
    </submittedName>
</protein>
<comment type="caution">
    <text evidence="1">The sequence shown here is derived from an EMBL/GenBank/DDBJ whole genome shotgun (WGS) entry which is preliminary data.</text>
</comment>
<reference evidence="1" key="1">
    <citation type="submission" date="2022-04" db="EMBL/GenBank/DDBJ databases">
        <title>Genome of the entomopathogenic fungus Entomophthora muscae.</title>
        <authorList>
            <person name="Elya C."/>
            <person name="Lovett B.R."/>
            <person name="Lee E."/>
            <person name="Macias A.M."/>
            <person name="Hajek A.E."/>
            <person name="De Bivort B.L."/>
            <person name="Kasson M.T."/>
            <person name="De Fine Licht H.H."/>
            <person name="Stajich J.E."/>
        </authorList>
    </citation>
    <scope>NUCLEOTIDE SEQUENCE</scope>
    <source>
        <strain evidence="1">Berkeley</strain>
    </source>
</reference>
<evidence type="ECO:0000313" key="1">
    <source>
        <dbReference type="EMBL" id="KAJ9078583.1"/>
    </source>
</evidence>
<keyword evidence="2" id="KW-1185">Reference proteome</keyword>
<evidence type="ECO:0000313" key="2">
    <source>
        <dbReference type="Proteomes" id="UP001165960"/>
    </source>
</evidence>
<accession>A0ACC2TV83</accession>
<sequence length="118" mass="13386">MLESLFIASSNTGHVIIEKHWRGVVHPNVVEGFFKKYITAGHPEEALPIVSTNQYLLAHIFKGGLVFLGIVSNDVSPLVLVEFLHRIVDVFTVYLKEVSEFTVKEKCCDYIPTIRRND</sequence>
<dbReference type="EMBL" id="QTSX02002144">
    <property type="protein sequence ID" value="KAJ9078583.1"/>
    <property type="molecule type" value="Genomic_DNA"/>
</dbReference>
<name>A0ACC2TV83_9FUNG</name>